<proteinExistence type="predicted"/>
<evidence type="ECO:0000313" key="2">
    <source>
        <dbReference type="Proteomes" id="UP000007123"/>
    </source>
</evidence>
<dbReference type="STRING" id="1156935.QWE_15197"/>
<dbReference type="OrthoDB" id="8452959at2"/>
<dbReference type="Proteomes" id="UP000007123">
    <property type="component" value="Unassembled WGS sequence"/>
</dbReference>
<dbReference type="EMBL" id="ALJF01000011">
    <property type="protein sequence ID" value="EKF58924.1"/>
    <property type="molecule type" value="Genomic_DNA"/>
</dbReference>
<name>K2Q5B8_9HYPH</name>
<dbReference type="AlphaFoldDB" id="K2Q5B8"/>
<reference evidence="1 2" key="1">
    <citation type="journal article" date="2012" name="J. Bacteriol.">
        <title>Draft Genome Sequence of Agrobacterium albertimagni Strain AOL15.</title>
        <authorList>
            <person name="Trimble W.L."/>
            <person name="Phung le T."/>
            <person name="Meyer F."/>
            <person name="Gilbert J.A."/>
            <person name="Silver S."/>
        </authorList>
    </citation>
    <scope>NUCLEOTIDE SEQUENCE [LARGE SCALE GENOMIC DNA]</scope>
    <source>
        <strain evidence="1 2">AOL15</strain>
    </source>
</reference>
<accession>K2Q5B8</accession>
<dbReference type="eggNOG" id="ENOG50312QS">
    <property type="taxonomic scope" value="Bacteria"/>
</dbReference>
<organism evidence="1 2">
    <name type="scientific">Agrobacterium albertimagni AOL15</name>
    <dbReference type="NCBI Taxonomy" id="1156935"/>
    <lineage>
        <taxon>Bacteria</taxon>
        <taxon>Pseudomonadati</taxon>
        <taxon>Pseudomonadota</taxon>
        <taxon>Alphaproteobacteria</taxon>
        <taxon>Hyphomicrobiales</taxon>
        <taxon>Rhizobiaceae</taxon>
        <taxon>Rhizobium/Agrobacterium group</taxon>
        <taxon>Agrobacterium</taxon>
    </lineage>
</organism>
<keyword evidence="2" id="KW-1185">Reference proteome</keyword>
<protein>
    <recommendedName>
        <fullName evidence="3">Apea-like HEPN domain-containing protein</fullName>
    </recommendedName>
</protein>
<sequence>MAMVEEHEVFQPETIGKWSFFLRYFVSHPLATKEVKLDFALDGRLVRIKAFRNKTLENETDLVAEVHGFDDEETAREYAKTLKIALSVAALERSMGANFGENNSTSNIGQELKDTLEQQGGTYVPNTHGIYVFLRTGSEFRLKFNVEIAVSEPTHLYVENLEHSWEKSRGVDDVMASALEILALAGMSREPLARAALAISVVEMLAKSKPWSDEQISLIDELVDRASNSSGLASEDATEVANSIKNLYKSIRQSIKRYILNDIGLPTDDWKNFDKLYSLRSAVFHGGALPRKQILIQLGDDAYSVCRTIVLAAAISKATKSNEH</sequence>
<evidence type="ECO:0008006" key="3">
    <source>
        <dbReference type="Google" id="ProtNLM"/>
    </source>
</evidence>
<dbReference type="RefSeq" id="WP_006727034.1">
    <property type="nucleotide sequence ID" value="NZ_ALJF01000011.1"/>
</dbReference>
<comment type="caution">
    <text evidence="1">The sequence shown here is derived from an EMBL/GenBank/DDBJ whole genome shotgun (WGS) entry which is preliminary data.</text>
</comment>
<evidence type="ECO:0000313" key="1">
    <source>
        <dbReference type="EMBL" id="EKF58924.1"/>
    </source>
</evidence>
<gene>
    <name evidence="1" type="ORF">QWE_15197</name>
</gene>